<feature type="region of interest" description="Disordered" evidence="1">
    <location>
        <begin position="137"/>
        <end position="158"/>
    </location>
</feature>
<dbReference type="GO" id="GO:0044183">
    <property type="term" value="F:protein folding chaperone"/>
    <property type="evidence" value="ECO:0007669"/>
    <property type="project" value="TreeGrafter"/>
</dbReference>
<gene>
    <name evidence="3" type="ORF">APAL1065_LOCUS27566</name>
</gene>
<dbReference type="GO" id="GO:0005634">
    <property type="term" value="C:nucleus"/>
    <property type="evidence" value="ECO:0007669"/>
    <property type="project" value="TreeGrafter"/>
</dbReference>
<name>A0A7S3DXW8_9STRA</name>
<dbReference type="InterPro" id="IPR018253">
    <property type="entry name" value="DnaJ_domain_CS"/>
</dbReference>
<dbReference type="GO" id="GO:0005737">
    <property type="term" value="C:cytoplasm"/>
    <property type="evidence" value="ECO:0007669"/>
    <property type="project" value="TreeGrafter"/>
</dbReference>
<dbReference type="Gene3D" id="1.10.287.110">
    <property type="entry name" value="DnaJ domain"/>
    <property type="match status" value="1"/>
</dbReference>
<dbReference type="PANTHER" id="PTHR43948">
    <property type="entry name" value="DNAJ HOMOLOG SUBFAMILY B"/>
    <property type="match status" value="1"/>
</dbReference>
<dbReference type="CDD" id="cd06257">
    <property type="entry name" value="DnaJ"/>
    <property type="match status" value="1"/>
</dbReference>
<protein>
    <recommendedName>
        <fullName evidence="2">J domain-containing protein</fullName>
    </recommendedName>
</protein>
<dbReference type="PROSITE" id="PS00636">
    <property type="entry name" value="DNAJ_1"/>
    <property type="match status" value="1"/>
</dbReference>
<dbReference type="InterPro" id="IPR001623">
    <property type="entry name" value="DnaJ_domain"/>
</dbReference>
<organism evidence="3">
    <name type="scientific">Entomoneis paludosa</name>
    <dbReference type="NCBI Taxonomy" id="265537"/>
    <lineage>
        <taxon>Eukaryota</taxon>
        <taxon>Sar</taxon>
        <taxon>Stramenopiles</taxon>
        <taxon>Ochrophyta</taxon>
        <taxon>Bacillariophyta</taxon>
        <taxon>Bacillariophyceae</taxon>
        <taxon>Bacillariophycidae</taxon>
        <taxon>Entomoneidaceae</taxon>
        <taxon>Entomoneis</taxon>
    </lineage>
</organism>
<dbReference type="PANTHER" id="PTHR43948:SF10">
    <property type="entry name" value="MRJ, ISOFORM E"/>
    <property type="match status" value="1"/>
</dbReference>
<dbReference type="SMART" id="SM00271">
    <property type="entry name" value="DnaJ"/>
    <property type="match status" value="1"/>
</dbReference>
<dbReference type="EMBL" id="HBHT01041069">
    <property type="protein sequence ID" value="CAD9995484.1"/>
    <property type="molecule type" value="Transcribed_RNA"/>
</dbReference>
<dbReference type="AlphaFoldDB" id="A0A7S3DXW8"/>
<feature type="region of interest" description="Disordered" evidence="1">
    <location>
        <begin position="80"/>
        <end position="117"/>
    </location>
</feature>
<dbReference type="InterPro" id="IPR036869">
    <property type="entry name" value="J_dom_sf"/>
</dbReference>
<accession>A0A7S3DXW8</accession>
<reference evidence="3" key="1">
    <citation type="submission" date="2021-01" db="EMBL/GenBank/DDBJ databases">
        <authorList>
            <person name="Corre E."/>
            <person name="Pelletier E."/>
            <person name="Niang G."/>
            <person name="Scheremetjew M."/>
            <person name="Finn R."/>
            <person name="Kale V."/>
            <person name="Holt S."/>
            <person name="Cochrane G."/>
            <person name="Meng A."/>
            <person name="Brown T."/>
            <person name="Cohen L."/>
        </authorList>
    </citation>
    <scope>NUCLEOTIDE SEQUENCE</scope>
    <source>
        <strain evidence="3">CCMP125</strain>
    </source>
</reference>
<evidence type="ECO:0000256" key="1">
    <source>
        <dbReference type="SAM" id="MobiDB-lite"/>
    </source>
</evidence>
<dbReference type="PROSITE" id="PS50076">
    <property type="entry name" value="DNAJ_2"/>
    <property type="match status" value="1"/>
</dbReference>
<feature type="compositionally biased region" description="Gly residues" evidence="1">
    <location>
        <begin position="137"/>
        <end position="155"/>
    </location>
</feature>
<proteinExistence type="predicted"/>
<feature type="domain" description="J" evidence="2">
    <location>
        <begin position="9"/>
        <end position="74"/>
    </location>
</feature>
<sequence length="375" mass="39582">MAPNLHSDDYYEILGCPRGASDDQLKKAYRKLAVKWHPDKNPDDEQATKNFQKISEAYATLSDEKKRKIYDQYGKDGVDHADQMGDAPGGSPFGGGGGPGFHFPGGGGGHGSGGMHMSQQEADLLFSHIFGGGDPFGGSFGGSRRGGGGSFGGPRGSSMGMDPFSSMMFGGGIPGGMGGSIGGMPGGMGGSMGGMGGGFPGGGSFRQPPPKRYDAIPAGTIVSLKGLVSKPEKNGDRGEIANFDPQSGRYTVVLEDTEEQLRVKPSNLLQHVHVRLHGIESQPDLNGRKGTVVSWNEGKERYSIYIMDLSKVVLLKPGNVVLENGTVGHIVGVVAKPELNGKSGTIKSFNRESGRYDVQLSREQILRLKLENVVV</sequence>
<evidence type="ECO:0000259" key="2">
    <source>
        <dbReference type="PROSITE" id="PS50076"/>
    </source>
</evidence>
<dbReference type="GO" id="GO:0051087">
    <property type="term" value="F:protein-folding chaperone binding"/>
    <property type="evidence" value="ECO:0007669"/>
    <property type="project" value="TreeGrafter"/>
</dbReference>
<dbReference type="GO" id="GO:0051082">
    <property type="term" value="F:unfolded protein binding"/>
    <property type="evidence" value="ECO:0007669"/>
    <property type="project" value="TreeGrafter"/>
</dbReference>
<evidence type="ECO:0000313" key="3">
    <source>
        <dbReference type="EMBL" id="CAD9995484.1"/>
    </source>
</evidence>
<feature type="compositionally biased region" description="Gly residues" evidence="1">
    <location>
        <begin position="87"/>
        <end position="114"/>
    </location>
</feature>
<dbReference type="PRINTS" id="PR00625">
    <property type="entry name" value="JDOMAIN"/>
</dbReference>
<dbReference type="SUPFAM" id="SSF46565">
    <property type="entry name" value="Chaperone J-domain"/>
    <property type="match status" value="1"/>
</dbReference>
<dbReference type="Pfam" id="PF00226">
    <property type="entry name" value="DnaJ"/>
    <property type="match status" value="1"/>
</dbReference>